<feature type="compositionally biased region" description="Low complexity" evidence="5">
    <location>
        <begin position="159"/>
        <end position="177"/>
    </location>
</feature>
<evidence type="ECO:0000313" key="6">
    <source>
        <dbReference type="EMBL" id="KAK9836405.1"/>
    </source>
</evidence>
<proteinExistence type="predicted"/>
<keyword evidence="7" id="KW-1185">Reference proteome</keyword>
<organism evidence="6 7">
    <name type="scientific">Apatococcus fuscideae</name>
    <dbReference type="NCBI Taxonomy" id="2026836"/>
    <lineage>
        <taxon>Eukaryota</taxon>
        <taxon>Viridiplantae</taxon>
        <taxon>Chlorophyta</taxon>
        <taxon>core chlorophytes</taxon>
        <taxon>Trebouxiophyceae</taxon>
        <taxon>Chlorellales</taxon>
        <taxon>Chlorellaceae</taxon>
        <taxon>Apatococcus</taxon>
    </lineage>
</organism>
<evidence type="ECO:0000256" key="3">
    <source>
        <dbReference type="ARBA" id="ARBA00022806"/>
    </source>
</evidence>
<keyword evidence="3" id="KW-0347">Helicase</keyword>
<dbReference type="AlphaFoldDB" id="A0AAW1RRY0"/>
<accession>A0AAW1RRY0</accession>
<dbReference type="GO" id="GO:0003723">
    <property type="term" value="F:RNA binding"/>
    <property type="evidence" value="ECO:0007669"/>
    <property type="project" value="TreeGrafter"/>
</dbReference>
<gene>
    <name evidence="6" type="ORF">WJX84_004864</name>
</gene>
<evidence type="ECO:0000256" key="5">
    <source>
        <dbReference type="SAM" id="MobiDB-lite"/>
    </source>
</evidence>
<protein>
    <submittedName>
        <fullName evidence="6">Uncharacterized protein</fullName>
    </submittedName>
</protein>
<dbReference type="GO" id="GO:0005524">
    <property type="term" value="F:ATP binding"/>
    <property type="evidence" value="ECO:0007669"/>
    <property type="project" value="UniProtKB-KW"/>
</dbReference>
<dbReference type="PANTHER" id="PTHR18934:SF91">
    <property type="entry name" value="PRE-MRNA-SPLICING FACTOR ATP-DEPENDENT RNA HELICASE PRP16"/>
    <property type="match status" value="1"/>
</dbReference>
<dbReference type="EMBL" id="JALJOV010002000">
    <property type="protein sequence ID" value="KAK9836405.1"/>
    <property type="molecule type" value="Genomic_DNA"/>
</dbReference>
<keyword evidence="2" id="KW-0378">Hydrolase</keyword>
<evidence type="ECO:0000256" key="1">
    <source>
        <dbReference type="ARBA" id="ARBA00022741"/>
    </source>
</evidence>
<keyword evidence="1" id="KW-0547">Nucleotide-binding</keyword>
<dbReference type="PANTHER" id="PTHR18934">
    <property type="entry name" value="ATP-DEPENDENT RNA HELICASE"/>
    <property type="match status" value="1"/>
</dbReference>
<dbReference type="GO" id="GO:0004386">
    <property type="term" value="F:helicase activity"/>
    <property type="evidence" value="ECO:0007669"/>
    <property type="project" value="UniProtKB-KW"/>
</dbReference>
<evidence type="ECO:0000256" key="4">
    <source>
        <dbReference type="ARBA" id="ARBA00022840"/>
    </source>
</evidence>
<dbReference type="GO" id="GO:0016787">
    <property type="term" value="F:hydrolase activity"/>
    <property type="evidence" value="ECO:0007669"/>
    <property type="project" value="UniProtKB-KW"/>
</dbReference>
<dbReference type="Proteomes" id="UP001485043">
    <property type="component" value="Unassembled WGS sequence"/>
</dbReference>
<reference evidence="6 7" key="1">
    <citation type="journal article" date="2024" name="Nat. Commun.">
        <title>Phylogenomics reveals the evolutionary origins of lichenization in chlorophyte algae.</title>
        <authorList>
            <person name="Puginier C."/>
            <person name="Libourel C."/>
            <person name="Otte J."/>
            <person name="Skaloud P."/>
            <person name="Haon M."/>
            <person name="Grisel S."/>
            <person name="Petersen M."/>
            <person name="Berrin J.G."/>
            <person name="Delaux P.M."/>
            <person name="Dal Grande F."/>
            <person name="Keller J."/>
        </authorList>
    </citation>
    <scope>NUCLEOTIDE SEQUENCE [LARGE SCALE GENOMIC DNA]</scope>
    <source>
        <strain evidence="6 7">SAG 2523</strain>
    </source>
</reference>
<evidence type="ECO:0000256" key="2">
    <source>
        <dbReference type="ARBA" id="ARBA00022801"/>
    </source>
</evidence>
<sequence length="177" mass="20191">MLSVPGVFFRPPDRAEESDAAREKFFVPESDHLTLLHTYQQWKANGYNGEWCNDHFIQAKGMRKAKEVRSQLMDIMQQQKLSCVTAVEPEWLAELGPMFFSIKESDRSRLDQRLKERAAKEAMQKEMEEAAGKVAAQGAASERLATSERERQRTSIVHPGARTPRTPLATPRRTFGL</sequence>
<comment type="caution">
    <text evidence="6">The sequence shown here is derived from an EMBL/GenBank/DDBJ whole genome shotgun (WGS) entry which is preliminary data.</text>
</comment>
<name>A0AAW1RRY0_9CHLO</name>
<keyword evidence="4" id="KW-0067">ATP-binding</keyword>
<feature type="region of interest" description="Disordered" evidence="5">
    <location>
        <begin position="130"/>
        <end position="177"/>
    </location>
</feature>
<evidence type="ECO:0000313" key="7">
    <source>
        <dbReference type="Proteomes" id="UP001485043"/>
    </source>
</evidence>